<name>A0A4Y2P0C6_ARAVE</name>
<dbReference type="InterPro" id="IPR038717">
    <property type="entry name" value="Tc1-like_DDE_dom"/>
</dbReference>
<evidence type="ECO:0000313" key="2">
    <source>
        <dbReference type="EMBL" id="GBN44519.1"/>
    </source>
</evidence>
<comment type="caution">
    <text evidence="3">The sequence shown here is derived from an EMBL/GenBank/DDBJ whole genome shotgun (WGS) entry which is preliminary data.</text>
</comment>
<proteinExistence type="predicted"/>
<dbReference type="EMBL" id="BGPR01130420">
    <property type="protein sequence ID" value="GBN44572.1"/>
    <property type="molecule type" value="Genomic_DNA"/>
</dbReference>
<evidence type="ECO:0000313" key="3">
    <source>
        <dbReference type="EMBL" id="GBN44572.1"/>
    </source>
</evidence>
<dbReference type="AlphaFoldDB" id="A0A4Y2P0C6"/>
<feature type="domain" description="Tc1-like transposase DDE" evidence="1">
    <location>
        <begin position="49"/>
        <end position="103"/>
    </location>
</feature>
<gene>
    <name evidence="2" type="ORF">AVEN_124945_1</name>
    <name evidence="3" type="ORF">AVEN_275226_1</name>
</gene>
<evidence type="ECO:0000259" key="1">
    <source>
        <dbReference type="Pfam" id="PF13358"/>
    </source>
</evidence>
<protein>
    <recommendedName>
        <fullName evidence="1">Tc1-like transposase DDE domain-containing protein</fullName>
    </recommendedName>
</protein>
<accession>A0A4Y2P0C6</accession>
<reference evidence="3 4" key="1">
    <citation type="journal article" date="2019" name="Sci. Rep.">
        <title>Orb-weaving spider Araneus ventricosus genome elucidates the spidroin gene catalogue.</title>
        <authorList>
            <person name="Kono N."/>
            <person name="Nakamura H."/>
            <person name="Ohtoshi R."/>
            <person name="Moran D.A.P."/>
            <person name="Shinohara A."/>
            <person name="Yoshida Y."/>
            <person name="Fujiwara M."/>
            <person name="Mori M."/>
            <person name="Tomita M."/>
            <person name="Arakawa K."/>
        </authorList>
    </citation>
    <scope>NUCLEOTIDE SEQUENCE [LARGE SCALE GENOMIC DNA]</scope>
</reference>
<dbReference type="EMBL" id="BGPR01130398">
    <property type="protein sequence ID" value="GBN44519.1"/>
    <property type="molecule type" value="Genomic_DNA"/>
</dbReference>
<dbReference type="InterPro" id="IPR036397">
    <property type="entry name" value="RNaseH_sf"/>
</dbReference>
<dbReference type="Proteomes" id="UP000499080">
    <property type="component" value="Unassembled WGS sequence"/>
</dbReference>
<dbReference type="GO" id="GO:0003676">
    <property type="term" value="F:nucleic acid binding"/>
    <property type="evidence" value="ECO:0007669"/>
    <property type="project" value="InterPro"/>
</dbReference>
<organism evidence="3 4">
    <name type="scientific">Araneus ventricosus</name>
    <name type="common">Orbweaver spider</name>
    <name type="synonym">Epeira ventricosa</name>
    <dbReference type="NCBI Taxonomy" id="182803"/>
    <lineage>
        <taxon>Eukaryota</taxon>
        <taxon>Metazoa</taxon>
        <taxon>Ecdysozoa</taxon>
        <taxon>Arthropoda</taxon>
        <taxon>Chelicerata</taxon>
        <taxon>Arachnida</taxon>
        <taxon>Araneae</taxon>
        <taxon>Araneomorphae</taxon>
        <taxon>Entelegynae</taxon>
        <taxon>Araneoidea</taxon>
        <taxon>Araneidae</taxon>
        <taxon>Araneus</taxon>
    </lineage>
</organism>
<evidence type="ECO:0000313" key="4">
    <source>
        <dbReference type="Proteomes" id="UP000499080"/>
    </source>
</evidence>
<keyword evidence="4" id="KW-1185">Reference proteome</keyword>
<sequence>MDEWKRVSWSDESRFLIHHVDGLLRIRCLPGEVGCCCSPLVQQVIHRLQDNVPCHKARIVLEWFEELTDEFHLRTWPPNSPDLNPMKHISDVMERQLRAQTPPCPNISTLRDRCLDIWIGNAKISRYKGPLGQRINNLTPKPAVTGHATSIPVSRISVGCCSERVEKAVGRVVIKVTLRGEMKGLPFVSTTTRSEERRGNGRI</sequence>
<dbReference type="Gene3D" id="3.30.420.10">
    <property type="entry name" value="Ribonuclease H-like superfamily/Ribonuclease H"/>
    <property type="match status" value="1"/>
</dbReference>
<dbReference type="Pfam" id="PF13358">
    <property type="entry name" value="DDE_3"/>
    <property type="match status" value="1"/>
</dbReference>